<accession>A0ACC0ERX5</accession>
<reference evidence="1 2" key="3">
    <citation type="journal article" date="2022" name="Microbiol. Spectr.">
        <title>Folding features and dynamics of 3D genome architecture in plant fungal pathogens.</title>
        <authorList>
            <person name="Xia C."/>
        </authorList>
    </citation>
    <scope>NUCLEOTIDE SEQUENCE [LARGE SCALE GENOMIC DNA]</scope>
    <source>
        <strain evidence="1 2">93-210</strain>
    </source>
</reference>
<comment type="caution">
    <text evidence="1">The sequence shown here is derived from an EMBL/GenBank/DDBJ whole genome shotgun (WGS) entry which is preliminary data.</text>
</comment>
<gene>
    <name evidence="1" type="ORF">MJO28_002754</name>
</gene>
<reference evidence="2" key="2">
    <citation type="journal article" date="2018" name="Mol. Plant Microbe Interact.">
        <title>Genome sequence resources for the wheat stripe rust pathogen (Puccinia striiformis f. sp. tritici) and the barley stripe rust pathogen (Puccinia striiformis f. sp. hordei).</title>
        <authorList>
            <person name="Xia C."/>
            <person name="Wang M."/>
            <person name="Yin C."/>
            <person name="Cornejo O.E."/>
            <person name="Hulbert S.H."/>
            <person name="Chen X."/>
        </authorList>
    </citation>
    <scope>NUCLEOTIDE SEQUENCE [LARGE SCALE GENOMIC DNA]</scope>
    <source>
        <strain evidence="2">93-210</strain>
    </source>
</reference>
<evidence type="ECO:0000313" key="2">
    <source>
        <dbReference type="Proteomes" id="UP001060170"/>
    </source>
</evidence>
<organism evidence="1 2">
    <name type="scientific">Puccinia striiformis f. sp. tritici</name>
    <dbReference type="NCBI Taxonomy" id="168172"/>
    <lineage>
        <taxon>Eukaryota</taxon>
        <taxon>Fungi</taxon>
        <taxon>Dikarya</taxon>
        <taxon>Basidiomycota</taxon>
        <taxon>Pucciniomycotina</taxon>
        <taxon>Pucciniomycetes</taxon>
        <taxon>Pucciniales</taxon>
        <taxon>Pucciniaceae</taxon>
        <taxon>Puccinia</taxon>
    </lineage>
</organism>
<protein>
    <submittedName>
        <fullName evidence="1">Uncharacterized protein</fullName>
    </submittedName>
</protein>
<proteinExistence type="predicted"/>
<evidence type="ECO:0000313" key="1">
    <source>
        <dbReference type="EMBL" id="KAI7958963.1"/>
    </source>
</evidence>
<dbReference type="Proteomes" id="UP001060170">
    <property type="component" value="Chromosome 3"/>
</dbReference>
<name>A0ACC0ERX5_9BASI</name>
<keyword evidence="2" id="KW-1185">Reference proteome</keyword>
<reference evidence="2" key="1">
    <citation type="journal article" date="2018" name="BMC Genomics">
        <title>Genomic insights into host adaptation between the wheat stripe rust pathogen (Puccinia striiformis f. sp. tritici) and the barley stripe rust pathogen (Puccinia striiformis f. sp. hordei).</title>
        <authorList>
            <person name="Xia C."/>
            <person name="Wang M."/>
            <person name="Yin C."/>
            <person name="Cornejo O.E."/>
            <person name="Hulbert S.H."/>
            <person name="Chen X."/>
        </authorList>
    </citation>
    <scope>NUCLEOTIDE SEQUENCE [LARGE SCALE GENOMIC DNA]</scope>
    <source>
        <strain evidence="2">93-210</strain>
    </source>
</reference>
<dbReference type="EMBL" id="CM045867">
    <property type="protein sequence ID" value="KAI7958963.1"/>
    <property type="molecule type" value="Genomic_DNA"/>
</dbReference>
<sequence length="826" mass="94587">MYPNFSFFGHSALCYLTCGTALAYPALSGSSAEGFFGFEHESSQGDLFEVYNRGQLLNQKRPLESQPASSQSLMGAHGTNVGDYHSYEEAEYPMNTLMPLPNGQKRQKAGSGAYDGPSSMSGFASTYAASYQPFFPPDLRDGVQVNVDNVSLHPGGFPEETHENPNHERLVFEKEETNYPSLREDAEGNSIVNNPETDRLSRVDMELGSTDPKWHISRHQLESNSFSDKCVAGGGHIGSLNHAKTPDIFQFPVSSTGKGLFTPGSLQNVTPTTIAHGAENLCALHGLKESRNRFKPQDVNRIKNQNTKTQAGVNIIPMASEEEIERCLMKIRFPTRKIDMSDQFLEGFIERFRRKIVEVYKFSSNRWVNLSLPCKSITRISQRKSPQVYVIRVLYDSQPHVETQEGTRAQGSTRILPMFVKLIELLLLVNKLVLINMVKRNMSYQDQYKLHKKLVDWLFDQAFHPEGLILPVLGFTPDIRGKDFGPIQEILSSYLSQTLTSSKALDTSISIIRYYYQNVQNEGLKGIGNIDENQIFERNLKRLIYHGLQSGFVVDDPILRPENISSKFGNFRIPPLTFFPDTMRPRDPRILYKVNFNKDEEHILNYLFSFLKRCRTNHKYKNLELENIPVSLKKLVYKEERNSSEGDVLVTVSKKFVSKKRGLIHKSERLMVYLKACHIGLKEQSHKNESFKQVVDEQMFYKWFYDLLFTQKENLLPIFGSFVVKDRNYFKDPPIPSDYSDIQTSLINYFAGILPDESVIRLSLSLIGYFNWFKDQDHSKPENSLQDADSYWKNVVMILEAKFSNRGVHTLRHFFPELRASRAHVL</sequence>